<proteinExistence type="predicted"/>
<feature type="region of interest" description="Disordered" evidence="1">
    <location>
        <begin position="30"/>
        <end position="63"/>
    </location>
</feature>
<dbReference type="AlphaFoldDB" id="A0A2Z4LRW9"/>
<reference evidence="2 3" key="1">
    <citation type="submission" date="2018-06" db="EMBL/GenBank/DDBJ databases">
        <title>Spongiibacterium sp. HME9304 Genome sequencing and assembly.</title>
        <authorList>
            <person name="Kang H."/>
            <person name="Kim H."/>
            <person name="Joh K."/>
        </authorList>
    </citation>
    <scope>NUCLEOTIDE SEQUENCE [LARGE SCALE GENOMIC DNA]</scope>
    <source>
        <strain evidence="2 3">HME9304</strain>
    </source>
</reference>
<organism evidence="2 3">
    <name type="scientific">Flagellimonas maritima</name>
    <dbReference type="NCBI Taxonomy" id="1383885"/>
    <lineage>
        <taxon>Bacteria</taxon>
        <taxon>Pseudomonadati</taxon>
        <taxon>Bacteroidota</taxon>
        <taxon>Flavobacteriia</taxon>
        <taxon>Flavobacteriales</taxon>
        <taxon>Flavobacteriaceae</taxon>
        <taxon>Flagellimonas</taxon>
    </lineage>
</organism>
<name>A0A2Z4LRW9_9FLAO</name>
<feature type="compositionally biased region" description="Polar residues" evidence="1">
    <location>
        <begin position="50"/>
        <end position="61"/>
    </location>
</feature>
<dbReference type="Proteomes" id="UP000248536">
    <property type="component" value="Chromosome"/>
</dbReference>
<dbReference type="OrthoDB" id="9768039at2"/>
<gene>
    <name evidence="2" type="ORF">HME9304_01654</name>
</gene>
<dbReference type="KEGG" id="spon:HME9304_01654"/>
<sequence length="270" mass="29618">MNSPNLNCPDRILKYLPILILLAYTVSCSDSSNDDMQTESELAKEEGSGESETPTAPSSECSDAGNFVFNEKDGLVNVEFEDAEFSGDWELKSSDVDHTGKGYMVWTGNQSLGQPGNGLTTFKINISSTGTYQFLWRSAVTQGNSGSDHNDTWLRFDDADNFFGEKGNGSIVYPADRDKLPTPEGSSKDGWFKIYRSGNDLGFKWQSSTSDNDAHDIYVQFDSPGIYTMEISARSSGHAIDKFVLFNESSTKNQAIESANAMSEITCGNQ</sequence>
<accession>A0A2Z4LRW9</accession>
<evidence type="ECO:0000256" key="1">
    <source>
        <dbReference type="SAM" id="MobiDB-lite"/>
    </source>
</evidence>
<evidence type="ECO:0000313" key="2">
    <source>
        <dbReference type="EMBL" id="AWX44651.1"/>
    </source>
</evidence>
<dbReference type="RefSeq" id="WP_112378106.1">
    <property type="nucleotide sequence ID" value="NZ_CP030104.1"/>
</dbReference>
<evidence type="ECO:0000313" key="3">
    <source>
        <dbReference type="Proteomes" id="UP000248536"/>
    </source>
</evidence>
<dbReference type="Gene3D" id="2.60.120.260">
    <property type="entry name" value="Galactose-binding domain-like"/>
    <property type="match status" value="1"/>
</dbReference>
<protein>
    <submittedName>
        <fullName evidence="2">Uncharacterized protein</fullName>
    </submittedName>
</protein>
<keyword evidence="3" id="KW-1185">Reference proteome</keyword>
<dbReference type="EMBL" id="CP030104">
    <property type="protein sequence ID" value="AWX44651.1"/>
    <property type="molecule type" value="Genomic_DNA"/>
</dbReference>